<gene>
    <name evidence="1" type="ORF">PQI24_18310</name>
</gene>
<reference evidence="1 2" key="1">
    <citation type="submission" date="2023-01" db="EMBL/GenBank/DDBJ databases">
        <title>Trichodesmium-associated heterotrophic epibiont bacteria.</title>
        <authorList>
            <person name="Cleveland C.S."/>
            <person name="Webb E.A."/>
        </authorList>
    </citation>
    <scope>NUCLEOTIDE SEQUENCE [LARGE SCALE GENOMIC DNA]</scope>
    <source>
        <strain evidence="1 2">USCH2</strain>
    </source>
</reference>
<dbReference type="RefSeq" id="WP_339981966.1">
    <property type="nucleotide sequence ID" value="NZ_JAQPZS010000022.1"/>
</dbReference>
<dbReference type="Proteomes" id="UP001377972">
    <property type="component" value="Unassembled WGS sequence"/>
</dbReference>
<organism evidence="1 2">
    <name type="scientific">Pseudoalteromonas lipolytica</name>
    <dbReference type="NCBI Taxonomy" id="570156"/>
    <lineage>
        <taxon>Bacteria</taxon>
        <taxon>Pseudomonadati</taxon>
        <taxon>Pseudomonadota</taxon>
        <taxon>Gammaproteobacteria</taxon>
        <taxon>Alteromonadales</taxon>
        <taxon>Pseudoalteromonadaceae</taxon>
        <taxon>Pseudoalteromonas</taxon>
    </lineage>
</organism>
<evidence type="ECO:0000313" key="1">
    <source>
        <dbReference type="EMBL" id="MEJ6498000.1"/>
    </source>
</evidence>
<accession>A0ABU8T004</accession>
<protein>
    <submittedName>
        <fullName evidence="1">Uncharacterized protein</fullName>
    </submittedName>
</protein>
<evidence type="ECO:0000313" key="2">
    <source>
        <dbReference type="Proteomes" id="UP001377972"/>
    </source>
</evidence>
<name>A0ABU8T004_9GAMM</name>
<proteinExistence type="predicted"/>
<comment type="caution">
    <text evidence="1">The sequence shown here is derived from an EMBL/GenBank/DDBJ whole genome shotgun (WGS) entry which is preliminary data.</text>
</comment>
<keyword evidence="2" id="KW-1185">Reference proteome</keyword>
<dbReference type="EMBL" id="JAQPZS010000022">
    <property type="protein sequence ID" value="MEJ6498000.1"/>
    <property type="molecule type" value="Genomic_DNA"/>
</dbReference>
<sequence length="158" mass="17622">MSALFLDQLINFFNGSIVHFTSFEAFKSIYEDKAIKPNIDAKYSSPFGRYKPYFASKGCVSFFDFRELEKSTGNVGSCNPITILNQTGRLVALELSKTKYSSLISWEDCKIHGLNGCNIVPNLEVGFRGDVSLGDISKICVITKPKVYSARLQIKILS</sequence>